<feature type="domain" description="NB-ARC" evidence="1">
    <location>
        <begin position="8"/>
        <end position="119"/>
    </location>
</feature>
<dbReference type="PANTHER" id="PTHR11017:SF227">
    <property type="entry name" value="DISEASE RESISTANCE PROTEIN RPS6"/>
    <property type="match status" value="1"/>
</dbReference>
<dbReference type="InterPro" id="IPR044974">
    <property type="entry name" value="Disease_R_plants"/>
</dbReference>
<name>A0ABD1BTJ5_CARAN</name>
<evidence type="ECO:0000313" key="4">
    <source>
        <dbReference type="EMBL" id="KAL1220488.1"/>
    </source>
</evidence>
<dbReference type="InterPro" id="IPR002182">
    <property type="entry name" value="NB-ARC"/>
</dbReference>
<dbReference type="InterPro" id="IPR027417">
    <property type="entry name" value="P-loop_NTPase"/>
</dbReference>
<dbReference type="EMBL" id="JBANAX010000470">
    <property type="protein sequence ID" value="KAL1207611.1"/>
    <property type="molecule type" value="Genomic_DNA"/>
</dbReference>
<dbReference type="EMBL" id="JBANAX010000239">
    <property type="protein sequence ID" value="KAL1217726.1"/>
    <property type="molecule type" value="Genomic_DNA"/>
</dbReference>
<dbReference type="Gene3D" id="3.40.50.300">
    <property type="entry name" value="P-loop containing nucleotide triphosphate hydrolases"/>
    <property type="match status" value="1"/>
</dbReference>
<dbReference type="PRINTS" id="PR00364">
    <property type="entry name" value="DISEASERSIST"/>
</dbReference>
<dbReference type="PANTHER" id="PTHR11017">
    <property type="entry name" value="LEUCINE-RICH REPEAT-CONTAINING PROTEIN"/>
    <property type="match status" value="1"/>
</dbReference>
<dbReference type="EMBL" id="JBANAX010000152">
    <property type="protein sequence ID" value="KAL1220488.1"/>
    <property type="molecule type" value="Genomic_DNA"/>
</dbReference>
<evidence type="ECO:0000313" key="5">
    <source>
        <dbReference type="Proteomes" id="UP001558713"/>
    </source>
</evidence>
<evidence type="ECO:0000313" key="2">
    <source>
        <dbReference type="EMBL" id="KAL1207611.1"/>
    </source>
</evidence>
<evidence type="ECO:0000259" key="1">
    <source>
        <dbReference type="Pfam" id="PF00931"/>
    </source>
</evidence>
<protein>
    <submittedName>
        <fullName evidence="4">Disease resistance protein RPS6</fullName>
    </submittedName>
</protein>
<proteinExistence type="predicted"/>
<gene>
    <name evidence="4" type="ORF">V5N11_000979</name>
    <name evidence="2" type="ORF">V5N11_015654</name>
    <name evidence="3" type="ORF">V5N11_029281</name>
</gene>
<keyword evidence="5" id="KW-1185">Reference proteome</keyword>
<comment type="caution">
    <text evidence="4">The sequence shown here is derived from an EMBL/GenBank/DDBJ whole genome shotgun (WGS) entry which is preliminary data.</text>
</comment>
<accession>A0ABD1BTJ5</accession>
<evidence type="ECO:0000313" key="3">
    <source>
        <dbReference type="EMBL" id="KAL1217726.1"/>
    </source>
</evidence>
<dbReference type="Pfam" id="PF00931">
    <property type="entry name" value="NB-ARC"/>
    <property type="match status" value="1"/>
</dbReference>
<organism evidence="4 5">
    <name type="scientific">Cardamine amara subsp. amara</name>
    <dbReference type="NCBI Taxonomy" id="228776"/>
    <lineage>
        <taxon>Eukaryota</taxon>
        <taxon>Viridiplantae</taxon>
        <taxon>Streptophyta</taxon>
        <taxon>Embryophyta</taxon>
        <taxon>Tracheophyta</taxon>
        <taxon>Spermatophyta</taxon>
        <taxon>Magnoliopsida</taxon>
        <taxon>eudicotyledons</taxon>
        <taxon>Gunneridae</taxon>
        <taxon>Pentapetalae</taxon>
        <taxon>rosids</taxon>
        <taxon>malvids</taxon>
        <taxon>Brassicales</taxon>
        <taxon>Brassicaceae</taxon>
        <taxon>Cardamineae</taxon>
        <taxon>Cardamine</taxon>
    </lineage>
</organism>
<dbReference type="Proteomes" id="UP001558713">
    <property type="component" value="Unassembled WGS sequence"/>
</dbReference>
<dbReference type="SUPFAM" id="SSF52540">
    <property type="entry name" value="P-loop containing nucleoside triphosphate hydrolases"/>
    <property type="match status" value="1"/>
</dbReference>
<reference evidence="4 5" key="1">
    <citation type="submission" date="2024-04" db="EMBL/GenBank/DDBJ databases">
        <title>Genome assembly C_amara_ONT_v2.</title>
        <authorList>
            <person name="Yant L."/>
            <person name="Moore C."/>
            <person name="Slenker M."/>
        </authorList>
    </citation>
    <scope>NUCLEOTIDE SEQUENCE [LARGE SCALE GENOMIC DNA]</scope>
    <source>
        <tissue evidence="4">Leaf</tissue>
    </source>
</reference>
<dbReference type="AlphaFoldDB" id="A0ABD1BTJ5"/>
<sequence length="129" mass="14808">MSSLLHLESKKVRMVGIWGPSGIGKTTIARALFSQLSCQFQSSVFIDRFFISKHMEVYSRANLVDYNMKLHLQRAFLAEILDKKDIKIDHIGAMEKMLKHRKALIVIDDLDDQDVLDALAGRDHFGYKK</sequence>